<gene>
    <name evidence="1" type="ORF">OSB04_023934</name>
</gene>
<dbReference type="CDD" id="cd09272">
    <property type="entry name" value="RNase_HI_RT_Ty1"/>
    <property type="match status" value="1"/>
</dbReference>
<organism evidence="1 2">
    <name type="scientific">Centaurea solstitialis</name>
    <name type="common">yellow star-thistle</name>
    <dbReference type="NCBI Taxonomy" id="347529"/>
    <lineage>
        <taxon>Eukaryota</taxon>
        <taxon>Viridiplantae</taxon>
        <taxon>Streptophyta</taxon>
        <taxon>Embryophyta</taxon>
        <taxon>Tracheophyta</taxon>
        <taxon>Spermatophyta</taxon>
        <taxon>Magnoliopsida</taxon>
        <taxon>eudicotyledons</taxon>
        <taxon>Gunneridae</taxon>
        <taxon>Pentapetalae</taxon>
        <taxon>asterids</taxon>
        <taxon>campanulids</taxon>
        <taxon>Asterales</taxon>
        <taxon>Asteraceae</taxon>
        <taxon>Carduoideae</taxon>
        <taxon>Cardueae</taxon>
        <taxon>Centaureinae</taxon>
        <taxon>Centaurea</taxon>
    </lineage>
</organism>
<dbReference type="AlphaFoldDB" id="A0AA38T3M6"/>
<name>A0AA38T3M6_9ASTR</name>
<reference evidence="1" key="1">
    <citation type="submission" date="2023-03" db="EMBL/GenBank/DDBJ databases">
        <title>Chromosome-scale reference genome and RAD-based genetic map of yellow starthistle (Centaurea solstitialis) reveal putative structural variation and QTLs associated with invader traits.</title>
        <authorList>
            <person name="Reatini B."/>
            <person name="Cang F.A."/>
            <person name="Jiang Q."/>
            <person name="Mckibben M.T.W."/>
            <person name="Barker M.S."/>
            <person name="Rieseberg L.H."/>
            <person name="Dlugosch K.M."/>
        </authorList>
    </citation>
    <scope>NUCLEOTIDE SEQUENCE</scope>
    <source>
        <strain evidence="1">CAN-66</strain>
        <tissue evidence="1">Leaf</tissue>
    </source>
</reference>
<evidence type="ECO:0000313" key="2">
    <source>
        <dbReference type="Proteomes" id="UP001172457"/>
    </source>
</evidence>
<evidence type="ECO:0000313" key="1">
    <source>
        <dbReference type="EMBL" id="KAJ9544227.1"/>
    </source>
</evidence>
<dbReference type="InterPro" id="IPR043502">
    <property type="entry name" value="DNA/RNA_pol_sf"/>
</dbReference>
<dbReference type="Proteomes" id="UP001172457">
    <property type="component" value="Chromosome 6"/>
</dbReference>
<proteinExistence type="predicted"/>
<dbReference type="SUPFAM" id="SSF56672">
    <property type="entry name" value="DNA/RNA polymerases"/>
    <property type="match status" value="1"/>
</dbReference>
<keyword evidence="2" id="KW-1185">Reference proteome</keyword>
<dbReference type="PANTHER" id="PTHR11439">
    <property type="entry name" value="GAG-POL-RELATED RETROTRANSPOSON"/>
    <property type="match status" value="1"/>
</dbReference>
<protein>
    <submittedName>
        <fullName evidence="1">Uncharacterized protein</fullName>
    </submittedName>
</protein>
<accession>A0AA38T3M6</accession>
<dbReference type="PANTHER" id="PTHR11439:SF524">
    <property type="entry name" value="RNA-DIRECTED DNA POLYMERASE, PROTEIN KINASE RLK-PELLE-DLSV FAMILY"/>
    <property type="match status" value="1"/>
</dbReference>
<sequence length="326" mass="36507">MAKLISRGNLHEDETNLLGYLQRSTYTSIPVNHPEPATSFSQEVVSSIQWLEAMFAFFTTEVQSDLKVIKGSISDMRSQIRALETMCRASAKPLKRKHDDRDDPNHPLRLTKTKLAADGEPVPDRTLYRSFVGALLTRPDIAYVVQQGTLSHGLHIKASAVDRLVAYSDADWAGCPNTRRSTSGFCVYLGDNLISWSSKRQHVVSRSSVEAEYRGIANVVAETAWLRNLLLELSCPLSRATIVFCDNVSAMYLASNPVQCQRTKHVEIDLHFVRECVVIGHVRVLHVPSAYQYADIFTKNLPTSLFLDFRNSLNIRLPPDQTSGVC</sequence>
<comment type="caution">
    <text evidence="1">The sequence shown here is derived from an EMBL/GenBank/DDBJ whole genome shotgun (WGS) entry which is preliminary data.</text>
</comment>
<dbReference type="EMBL" id="JARYMX010000006">
    <property type="protein sequence ID" value="KAJ9544227.1"/>
    <property type="molecule type" value="Genomic_DNA"/>
</dbReference>